<evidence type="ECO:0000313" key="3">
    <source>
        <dbReference type="Proteomes" id="UP000195880"/>
    </source>
</evidence>
<keyword evidence="3" id="KW-1185">Reference proteome</keyword>
<feature type="region of interest" description="Disordered" evidence="1">
    <location>
        <begin position="36"/>
        <end position="66"/>
    </location>
</feature>
<dbReference type="AlphaFoldDB" id="A0A1Z1WS53"/>
<proteinExistence type="predicted"/>
<sequence length="100" mass="10840">MLDDDPGLARDDALHLEPHGALRARLEPPMVRVVTAASSGRRSTVSRISSSSTPRARHISRICPPHTMVGTDSASIKGSYAIGCPMPIRSRTEVSWSYVE</sequence>
<reference evidence="2 3" key="1">
    <citation type="submission" date="2017-05" db="EMBL/GenBank/DDBJ databases">
        <title>Streptomyces alboflavus Genome sequencing and assembly.</title>
        <authorList>
            <person name="Wang Y."/>
            <person name="Du B."/>
            <person name="Ding Y."/>
            <person name="Liu H."/>
            <person name="Hou Q."/>
            <person name="Liu K."/>
            <person name="Wang C."/>
            <person name="Yao L."/>
        </authorList>
    </citation>
    <scope>NUCLEOTIDE SEQUENCE [LARGE SCALE GENOMIC DNA]</scope>
    <source>
        <strain evidence="2 3">MDJK44</strain>
    </source>
</reference>
<dbReference type="EMBL" id="CP021748">
    <property type="protein sequence ID" value="ARX89273.1"/>
    <property type="molecule type" value="Genomic_DNA"/>
</dbReference>
<name>A0A1Z1WS53_9ACTN</name>
<evidence type="ECO:0000256" key="1">
    <source>
        <dbReference type="SAM" id="MobiDB-lite"/>
    </source>
</evidence>
<feature type="compositionally biased region" description="Low complexity" evidence="1">
    <location>
        <begin position="38"/>
        <end position="54"/>
    </location>
</feature>
<organism evidence="2 3">
    <name type="scientific">Streptomyces alboflavus</name>
    <dbReference type="NCBI Taxonomy" id="67267"/>
    <lineage>
        <taxon>Bacteria</taxon>
        <taxon>Bacillati</taxon>
        <taxon>Actinomycetota</taxon>
        <taxon>Actinomycetes</taxon>
        <taxon>Kitasatosporales</taxon>
        <taxon>Streptomycetaceae</taxon>
        <taxon>Streptomyces</taxon>
    </lineage>
</organism>
<gene>
    <name evidence="2" type="ORF">SMD44_08760</name>
</gene>
<dbReference type="Proteomes" id="UP000195880">
    <property type="component" value="Chromosome"/>
</dbReference>
<dbReference type="KEGG" id="salf:SMD44_08760"/>
<accession>A0A1Z1WS53</accession>
<protein>
    <submittedName>
        <fullName evidence="2">Uncharacterized protein</fullName>
    </submittedName>
</protein>
<evidence type="ECO:0000313" key="2">
    <source>
        <dbReference type="EMBL" id="ARX89273.1"/>
    </source>
</evidence>